<dbReference type="InterPro" id="IPR052155">
    <property type="entry name" value="Biofilm_reg_signaling"/>
</dbReference>
<dbReference type="Proteomes" id="UP000663814">
    <property type="component" value="Unassembled WGS sequence"/>
</dbReference>
<dbReference type="CDD" id="cd01949">
    <property type="entry name" value="GGDEF"/>
    <property type="match status" value="1"/>
</dbReference>
<sequence length="655" mass="73109">MTARKNEQQGKLVQQPWFAAVIYLVLGLSWIAGSDTVLAWLISDSTTLTQYQSYKGYFYVSLTAVLAWLLLNQKQQHARSLNAAEKRAQQQLALSELRLRTLLDNTPQIAIQGYLPDGTTFYWNKASELIYGYSKEEAIGTNLLELIIPSYMHDAVSEAMAQMAATGIAIPSEELALRRKDGSLVPVYSGHAVVKLADTEAQIYCIDVDLTERKKQAAELAFLADFDAVTRLPNRQHFSQCINRAIATAKVNSSQCAVMLMDLDNFKDINDSFGHSAGDKLLMQVSQRLQQCCTPQHTLARLGGDEFGVLVQSVQSVDELAELANMLLLQFEQPCQLGNGNDVITAASIGISLYPDHALNSEDLIRAADAAMYKVKHAGRNHMAFYSDELTAQARNRVLLEGRLRTALKQDKLECYYQPQIDIGSGKLIGAEVLLRWHDTELGFISPTVFIPLAESCGLIHELGLWVLQHSCQQFSRWLEQGITPFSLAVNVSAHQFSKDQLFDELTQVLADNAMPAHYLELEVTESALMIDEAKVVATMRQIKALGVRLAIDDFGTGYSSLSYLKRLPLDILKIDRRFIEHIPQANDDMQIASAIIALAHTMNFKVLAEGVETAEQLAFLRQQGCDYYQGYYFSKPLPATEFINLLQQQPNSLR</sequence>
<feature type="transmembrane region" description="Helical" evidence="1">
    <location>
        <begin position="54"/>
        <end position="71"/>
    </location>
</feature>
<gene>
    <name evidence="5" type="ORF">I4W93_016185</name>
</gene>
<dbReference type="SUPFAM" id="SSF55073">
    <property type="entry name" value="Nucleotide cyclase"/>
    <property type="match status" value="1"/>
</dbReference>
<dbReference type="CDD" id="cd00130">
    <property type="entry name" value="PAS"/>
    <property type="match status" value="1"/>
</dbReference>
<dbReference type="PANTHER" id="PTHR44757:SF2">
    <property type="entry name" value="BIOFILM ARCHITECTURE MAINTENANCE PROTEIN MBAA"/>
    <property type="match status" value="1"/>
</dbReference>
<evidence type="ECO:0000259" key="3">
    <source>
        <dbReference type="PROSITE" id="PS50883"/>
    </source>
</evidence>
<feature type="domain" description="PAS" evidence="2">
    <location>
        <begin position="95"/>
        <end position="150"/>
    </location>
</feature>
<dbReference type="NCBIfam" id="TIGR00254">
    <property type="entry name" value="GGDEF"/>
    <property type="match status" value="1"/>
</dbReference>
<dbReference type="PROSITE" id="PS50112">
    <property type="entry name" value="PAS"/>
    <property type="match status" value="1"/>
</dbReference>
<evidence type="ECO:0000313" key="5">
    <source>
        <dbReference type="EMBL" id="MBZ9613129.1"/>
    </source>
</evidence>
<dbReference type="PANTHER" id="PTHR44757">
    <property type="entry name" value="DIGUANYLATE CYCLASE DGCP"/>
    <property type="match status" value="1"/>
</dbReference>
<dbReference type="InterPro" id="IPR035965">
    <property type="entry name" value="PAS-like_dom_sf"/>
</dbReference>
<dbReference type="PROSITE" id="PS50887">
    <property type="entry name" value="GGDEF"/>
    <property type="match status" value="1"/>
</dbReference>
<dbReference type="InterPro" id="IPR001633">
    <property type="entry name" value="EAL_dom"/>
</dbReference>
<dbReference type="Gene3D" id="3.20.20.450">
    <property type="entry name" value="EAL domain"/>
    <property type="match status" value="1"/>
</dbReference>
<keyword evidence="6" id="KW-1185">Reference proteome</keyword>
<dbReference type="InterPro" id="IPR013655">
    <property type="entry name" value="PAS_fold_3"/>
</dbReference>
<keyword evidence="1" id="KW-1133">Transmembrane helix</keyword>
<feature type="domain" description="EAL" evidence="3">
    <location>
        <begin position="397"/>
        <end position="651"/>
    </location>
</feature>
<keyword evidence="1" id="KW-0472">Membrane</keyword>
<dbReference type="Gene3D" id="3.30.450.20">
    <property type="entry name" value="PAS domain"/>
    <property type="match status" value="1"/>
</dbReference>
<dbReference type="InterPro" id="IPR043128">
    <property type="entry name" value="Rev_trsase/Diguanyl_cyclase"/>
</dbReference>
<dbReference type="SMART" id="SM00052">
    <property type="entry name" value="EAL"/>
    <property type="match status" value="1"/>
</dbReference>
<accession>A0ABS7XC39</accession>
<comment type="caution">
    <text evidence="5">The sequence shown here is derived from an EMBL/GenBank/DDBJ whole genome shotgun (WGS) entry which is preliminary data.</text>
</comment>
<dbReference type="Pfam" id="PF00563">
    <property type="entry name" value="EAL"/>
    <property type="match status" value="1"/>
</dbReference>
<organism evidence="5 6">
    <name type="scientific">Rheinheimera maricola</name>
    <dbReference type="NCBI Taxonomy" id="2793282"/>
    <lineage>
        <taxon>Bacteria</taxon>
        <taxon>Pseudomonadati</taxon>
        <taxon>Pseudomonadota</taxon>
        <taxon>Gammaproteobacteria</taxon>
        <taxon>Chromatiales</taxon>
        <taxon>Chromatiaceae</taxon>
        <taxon>Rheinheimera</taxon>
    </lineage>
</organism>
<dbReference type="InterPro" id="IPR035919">
    <property type="entry name" value="EAL_sf"/>
</dbReference>
<evidence type="ECO:0000313" key="6">
    <source>
        <dbReference type="Proteomes" id="UP000663814"/>
    </source>
</evidence>
<dbReference type="SMART" id="SM00267">
    <property type="entry name" value="GGDEF"/>
    <property type="match status" value="1"/>
</dbReference>
<evidence type="ECO:0000259" key="2">
    <source>
        <dbReference type="PROSITE" id="PS50112"/>
    </source>
</evidence>
<dbReference type="CDD" id="cd01948">
    <property type="entry name" value="EAL"/>
    <property type="match status" value="1"/>
</dbReference>
<evidence type="ECO:0000256" key="1">
    <source>
        <dbReference type="SAM" id="Phobius"/>
    </source>
</evidence>
<protein>
    <submittedName>
        <fullName evidence="5">EAL domain-containing protein</fullName>
    </submittedName>
</protein>
<dbReference type="InterPro" id="IPR000014">
    <property type="entry name" value="PAS"/>
</dbReference>
<dbReference type="NCBIfam" id="TIGR00229">
    <property type="entry name" value="sensory_box"/>
    <property type="match status" value="1"/>
</dbReference>
<name>A0ABS7XC39_9GAMM</name>
<feature type="domain" description="GGDEF" evidence="4">
    <location>
        <begin position="254"/>
        <end position="388"/>
    </location>
</feature>
<feature type="transmembrane region" description="Helical" evidence="1">
    <location>
        <begin position="21"/>
        <end position="42"/>
    </location>
</feature>
<keyword evidence="1" id="KW-0812">Transmembrane</keyword>
<dbReference type="Gene3D" id="3.30.70.270">
    <property type="match status" value="1"/>
</dbReference>
<dbReference type="InterPro" id="IPR029787">
    <property type="entry name" value="Nucleotide_cyclase"/>
</dbReference>
<dbReference type="EMBL" id="JAERPS020000006">
    <property type="protein sequence ID" value="MBZ9613129.1"/>
    <property type="molecule type" value="Genomic_DNA"/>
</dbReference>
<dbReference type="Pfam" id="PF00990">
    <property type="entry name" value="GGDEF"/>
    <property type="match status" value="1"/>
</dbReference>
<evidence type="ECO:0000259" key="4">
    <source>
        <dbReference type="PROSITE" id="PS50887"/>
    </source>
</evidence>
<dbReference type="SMART" id="SM00091">
    <property type="entry name" value="PAS"/>
    <property type="match status" value="1"/>
</dbReference>
<proteinExistence type="predicted"/>
<dbReference type="Pfam" id="PF08447">
    <property type="entry name" value="PAS_3"/>
    <property type="match status" value="1"/>
</dbReference>
<dbReference type="InterPro" id="IPR000160">
    <property type="entry name" value="GGDEF_dom"/>
</dbReference>
<dbReference type="SUPFAM" id="SSF141868">
    <property type="entry name" value="EAL domain-like"/>
    <property type="match status" value="1"/>
</dbReference>
<dbReference type="SUPFAM" id="SSF55785">
    <property type="entry name" value="PYP-like sensor domain (PAS domain)"/>
    <property type="match status" value="1"/>
</dbReference>
<dbReference type="RefSeq" id="WP_205311835.1">
    <property type="nucleotide sequence ID" value="NZ_JAERPS020000006.1"/>
</dbReference>
<reference evidence="5 6" key="1">
    <citation type="submission" date="2020-12" db="EMBL/GenBank/DDBJ databases">
        <authorList>
            <person name="Ruan W."/>
            <person name="Khan S.A."/>
            <person name="Jeon C.O."/>
        </authorList>
    </citation>
    <scope>NUCLEOTIDE SEQUENCE [LARGE SCALE GENOMIC DNA]</scope>
    <source>
        <strain evidence="5 6">MA-13</strain>
    </source>
</reference>
<reference evidence="5 6" key="2">
    <citation type="submission" date="2021-08" db="EMBL/GenBank/DDBJ databases">
        <title>Rheinheimera aquimaris sp. nov., isolated from seawater of the East Sea in Korea.</title>
        <authorList>
            <person name="Kim K.H."/>
            <person name="Wenting R."/>
            <person name="Kim K.R."/>
            <person name="Jeon C.O."/>
        </authorList>
    </citation>
    <scope>NUCLEOTIDE SEQUENCE [LARGE SCALE GENOMIC DNA]</scope>
    <source>
        <strain evidence="5 6">MA-13</strain>
    </source>
</reference>
<dbReference type="PROSITE" id="PS50883">
    <property type="entry name" value="EAL"/>
    <property type="match status" value="1"/>
</dbReference>